<dbReference type="Proteomes" id="UP000515563">
    <property type="component" value="Chromosome"/>
</dbReference>
<dbReference type="GO" id="GO:0016747">
    <property type="term" value="F:acyltransferase activity, transferring groups other than amino-acyl groups"/>
    <property type="evidence" value="ECO:0007669"/>
    <property type="project" value="InterPro"/>
</dbReference>
<evidence type="ECO:0000313" key="2">
    <source>
        <dbReference type="EMBL" id="QNE23083.1"/>
    </source>
</evidence>
<accession>A0A7G6XA18</accession>
<sequence>MIVWAGQGELGGRVRAWYYGDAVAVASPQLSQHDRLAVFGPIDELAVLVEWVLTEVDPSLRTFGDEELIRQLVGRVPDLNFAAAFGWMHTATMPADVTTATWLATDAGVEELLAEASPESYAWPGRSGVQRWAGLTSESGELLSIAADAWSAPEIGFLAGVATRSSARGQGLSRQVCAFATAELVKRHGQVGLMVHSDNAAAIAVYRKLGYTYRGVAAAHV</sequence>
<dbReference type="InterPro" id="IPR013653">
    <property type="entry name" value="GCN5-like_dom"/>
</dbReference>
<keyword evidence="2" id="KW-0808">Transferase</keyword>
<name>A0A7G6XA18_9ACTN</name>
<dbReference type="AlphaFoldDB" id="A0A7G6XA18"/>
<evidence type="ECO:0000259" key="1">
    <source>
        <dbReference type="PROSITE" id="PS51186"/>
    </source>
</evidence>
<dbReference type="SUPFAM" id="SSF55729">
    <property type="entry name" value="Acyl-CoA N-acyltransferases (Nat)"/>
    <property type="match status" value="1"/>
</dbReference>
<evidence type="ECO:0000313" key="3">
    <source>
        <dbReference type="Proteomes" id="UP000515563"/>
    </source>
</evidence>
<dbReference type="KEGG" id="kqi:F1D05_22270"/>
<organism evidence="2 3">
    <name type="scientific">Kribbella qitaiheensis</name>
    <dbReference type="NCBI Taxonomy" id="1544730"/>
    <lineage>
        <taxon>Bacteria</taxon>
        <taxon>Bacillati</taxon>
        <taxon>Actinomycetota</taxon>
        <taxon>Actinomycetes</taxon>
        <taxon>Propionibacteriales</taxon>
        <taxon>Kribbellaceae</taxon>
        <taxon>Kribbella</taxon>
    </lineage>
</organism>
<protein>
    <submittedName>
        <fullName evidence="2">GNAT family N-acetyltransferase</fullName>
    </submittedName>
</protein>
<gene>
    <name evidence="2" type="ORF">F1D05_22270</name>
</gene>
<dbReference type="PROSITE" id="PS51186">
    <property type="entry name" value="GNAT"/>
    <property type="match status" value="1"/>
</dbReference>
<reference evidence="2 3" key="2">
    <citation type="journal article" date="2020" name="Microbiol. Resour. Announc.">
        <title>Antarctic desert soil bacteria exhibit high novel natural product potential, evaluated through long-read genome sequencing and comparative genomics.</title>
        <authorList>
            <person name="Benaud N."/>
            <person name="Edwards R.J."/>
            <person name="Amos T.G."/>
            <person name="D'Agostino P.M."/>
            <person name="Gutierrez-Chavez C."/>
            <person name="Montgomery K."/>
            <person name="Nicetic I."/>
            <person name="Ferrari B.C."/>
        </authorList>
    </citation>
    <scope>NUCLEOTIDE SEQUENCE [LARGE SCALE GENOMIC DNA]</scope>
    <source>
        <strain evidence="2 3">SPB151</strain>
    </source>
</reference>
<dbReference type="InterPro" id="IPR000182">
    <property type="entry name" value="GNAT_dom"/>
</dbReference>
<reference evidence="3" key="1">
    <citation type="submission" date="2019-09" db="EMBL/GenBank/DDBJ databases">
        <title>Antimicrobial potential of Antarctic Bacteria.</title>
        <authorList>
            <person name="Benaud N."/>
            <person name="Edwards R.J."/>
            <person name="Ferrari B.C."/>
        </authorList>
    </citation>
    <scope>NUCLEOTIDE SEQUENCE [LARGE SCALE GENOMIC DNA]</scope>
    <source>
        <strain evidence="3">SPB151</strain>
    </source>
</reference>
<proteinExistence type="predicted"/>
<dbReference type="InterPro" id="IPR016181">
    <property type="entry name" value="Acyl_CoA_acyltransferase"/>
</dbReference>
<dbReference type="Gene3D" id="3.40.630.30">
    <property type="match status" value="1"/>
</dbReference>
<dbReference type="EMBL" id="CP043661">
    <property type="protein sequence ID" value="QNE23083.1"/>
    <property type="molecule type" value="Genomic_DNA"/>
</dbReference>
<keyword evidence="3" id="KW-1185">Reference proteome</keyword>
<dbReference type="Pfam" id="PF08445">
    <property type="entry name" value="FR47"/>
    <property type="match status" value="1"/>
</dbReference>
<feature type="domain" description="N-acetyltransferase" evidence="1">
    <location>
        <begin position="95"/>
        <end position="221"/>
    </location>
</feature>